<dbReference type="Gene3D" id="3.30.450.40">
    <property type="match status" value="1"/>
</dbReference>
<evidence type="ECO:0000259" key="7">
    <source>
        <dbReference type="PROSITE" id="PS51077"/>
    </source>
</evidence>
<dbReference type="Pfam" id="PF09339">
    <property type="entry name" value="HTH_IclR"/>
    <property type="match status" value="1"/>
</dbReference>
<gene>
    <name evidence="9" type="ORF">FNM00_13950</name>
</gene>
<evidence type="ECO:0000256" key="3">
    <source>
        <dbReference type="ARBA" id="ARBA00023125"/>
    </source>
</evidence>
<evidence type="ECO:0000256" key="4">
    <source>
        <dbReference type="ARBA" id="ARBA00023163"/>
    </source>
</evidence>
<dbReference type="GO" id="GO:0045892">
    <property type="term" value="P:negative regulation of DNA-templated transcription"/>
    <property type="evidence" value="ECO:0007669"/>
    <property type="project" value="TreeGrafter"/>
</dbReference>
<keyword evidence="4" id="KW-0804">Transcription</keyword>
<evidence type="ECO:0000256" key="6">
    <source>
        <dbReference type="ARBA" id="ARBA00070406"/>
    </source>
</evidence>
<dbReference type="GO" id="GO:0003677">
    <property type="term" value="F:DNA binding"/>
    <property type="evidence" value="ECO:0007669"/>
    <property type="project" value="UniProtKB-KW"/>
</dbReference>
<evidence type="ECO:0000256" key="5">
    <source>
        <dbReference type="ARBA" id="ARBA00058938"/>
    </source>
</evidence>
<dbReference type="Gene3D" id="1.10.10.10">
    <property type="entry name" value="Winged helix-like DNA-binding domain superfamily/Winged helix DNA-binding domain"/>
    <property type="match status" value="1"/>
</dbReference>
<dbReference type="SUPFAM" id="SSF55781">
    <property type="entry name" value="GAF domain-like"/>
    <property type="match status" value="1"/>
</dbReference>
<dbReference type="PANTHER" id="PTHR30136:SF24">
    <property type="entry name" value="HTH-TYPE TRANSCRIPTIONAL REPRESSOR ALLR"/>
    <property type="match status" value="1"/>
</dbReference>
<dbReference type="SUPFAM" id="SSF46785">
    <property type="entry name" value="Winged helix' DNA-binding domain"/>
    <property type="match status" value="1"/>
</dbReference>
<sequence length="298" mass="32799">MIGQDFPVRRRAVLTEAVLTFPGGYPPLSYLGDAVSDETAAISGVRTVKSADRALQLLEYLIQSPEPRTLKEVTEALQIPRASTYALLVTLQRRGWVDANDNRFSLGLRSLQAAVTAIDLDPTVRRTEQVRQRLNADLKETVHLARLDGADVVYIQSFTAPDRPSALTRPGRRLPAYACALGKALLATREWDEVDAALPQELAPVTSRTITSRPQLRSELEQIARDGYAKEVEENTLGLTCYAIAVPATPRPSYAISCSMPLDALEQEHHALVRDRLLQAAQRLAADVDPHPSYRAPA</sequence>
<evidence type="ECO:0000313" key="10">
    <source>
        <dbReference type="Proteomes" id="UP000316988"/>
    </source>
</evidence>
<feature type="domain" description="IclR-ED" evidence="8">
    <location>
        <begin position="109"/>
        <end position="290"/>
    </location>
</feature>
<keyword evidence="1" id="KW-0319">Glycerol metabolism</keyword>
<dbReference type="FunFam" id="1.10.10.10:FF:000056">
    <property type="entry name" value="IclR family transcriptional regulator"/>
    <property type="match status" value="1"/>
</dbReference>
<dbReference type="InterPro" id="IPR036390">
    <property type="entry name" value="WH_DNA-bd_sf"/>
</dbReference>
<dbReference type="InterPro" id="IPR050707">
    <property type="entry name" value="HTH_MetabolicPath_Reg"/>
</dbReference>
<keyword evidence="2" id="KW-0805">Transcription regulation</keyword>
<dbReference type="InterPro" id="IPR005471">
    <property type="entry name" value="Tscrpt_reg_IclR_N"/>
</dbReference>
<proteinExistence type="predicted"/>
<keyword evidence="3" id="KW-0238">DNA-binding</keyword>
<protein>
    <recommendedName>
        <fullName evidence="6">Glycerol operon regulatory protein</fullName>
    </recommendedName>
</protein>
<accession>A0A554RXC9</accession>
<dbReference type="SMART" id="SM00346">
    <property type="entry name" value="HTH_ICLR"/>
    <property type="match status" value="1"/>
</dbReference>
<dbReference type="Proteomes" id="UP000316988">
    <property type="component" value="Unassembled WGS sequence"/>
</dbReference>
<name>A0A554RXC9_9ACTN</name>
<dbReference type="PROSITE" id="PS51077">
    <property type="entry name" value="HTH_ICLR"/>
    <property type="match status" value="1"/>
</dbReference>
<dbReference type="PANTHER" id="PTHR30136">
    <property type="entry name" value="HELIX-TURN-HELIX TRANSCRIPTIONAL REGULATOR, ICLR FAMILY"/>
    <property type="match status" value="1"/>
</dbReference>
<dbReference type="AlphaFoldDB" id="A0A554RXC9"/>
<organism evidence="9 10">
    <name type="scientific">Aeromicrobium piscarium</name>
    <dbReference type="NCBI Taxonomy" id="2590901"/>
    <lineage>
        <taxon>Bacteria</taxon>
        <taxon>Bacillati</taxon>
        <taxon>Actinomycetota</taxon>
        <taxon>Actinomycetes</taxon>
        <taxon>Propionibacteriales</taxon>
        <taxon>Nocardioidaceae</taxon>
        <taxon>Aeromicrobium</taxon>
    </lineage>
</organism>
<dbReference type="GO" id="GO:0003700">
    <property type="term" value="F:DNA-binding transcription factor activity"/>
    <property type="evidence" value="ECO:0007669"/>
    <property type="project" value="TreeGrafter"/>
</dbReference>
<keyword evidence="10" id="KW-1185">Reference proteome</keyword>
<dbReference type="OrthoDB" id="7274111at2"/>
<dbReference type="GO" id="GO:0006071">
    <property type="term" value="P:glycerol metabolic process"/>
    <property type="evidence" value="ECO:0007669"/>
    <property type="project" value="UniProtKB-KW"/>
</dbReference>
<evidence type="ECO:0000256" key="1">
    <source>
        <dbReference type="ARBA" id="ARBA00022798"/>
    </source>
</evidence>
<evidence type="ECO:0000313" key="9">
    <source>
        <dbReference type="EMBL" id="TSD58756.1"/>
    </source>
</evidence>
<dbReference type="PROSITE" id="PS51078">
    <property type="entry name" value="ICLR_ED"/>
    <property type="match status" value="1"/>
</dbReference>
<dbReference type="InterPro" id="IPR014757">
    <property type="entry name" value="Tscrpt_reg_IclR_C"/>
</dbReference>
<evidence type="ECO:0000256" key="2">
    <source>
        <dbReference type="ARBA" id="ARBA00023015"/>
    </source>
</evidence>
<feature type="domain" description="HTH iclR-type" evidence="7">
    <location>
        <begin position="48"/>
        <end position="108"/>
    </location>
</feature>
<comment type="caution">
    <text evidence="9">The sequence shown here is derived from an EMBL/GenBank/DDBJ whole genome shotgun (WGS) entry which is preliminary data.</text>
</comment>
<reference evidence="9 10" key="1">
    <citation type="submission" date="2019-07" db="EMBL/GenBank/DDBJ databases">
        <authorList>
            <person name="Zhao L.H."/>
        </authorList>
    </citation>
    <scope>NUCLEOTIDE SEQUENCE [LARGE SCALE GENOMIC DNA]</scope>
    <source>
        <strain evidence="9 10">Co35</strain>
    </source>
</reference>
<dbReference type="EMBL" id="VLNT01000012">
    <property type="protein sequence ID" value="TSD58756.1"/>
    <property type="molecule type" value="Genomic_DNA"/>
</dbReference>
<dbReference type="InterPro" id="IPR036388">
    <property type="entry name" value="WH-like_DNA-bd_sf"/>
</dbReference>
<dbReference type="Pfam" id="PF01614">
    <property type="entry name" value="IclR_C"/>
    <property type="match status" value="1"/>
</dbReference>
<dbReference type="InterPro" id="IPR029016">
    <property type="entry name" value="GAF-like_dom_sf"/>
</dbReference>
<evidence type="ECO:0000259" key="8">
    <source>
        <dbReference type="PROSITE" id="PS51078"/>
    </source>
</evidence>
<comment type="function">
    <text evidence="5">May be an activator protein for the gylABX operon.</text>
</comment>